<evidence type="ECO:0000313" key="1">
    <source>
        <dbReference type="EMBL" id="KKM95149.1"/>
    </source>
</evidence>
<reference evidence="1" key="1">
    <citation type="journal article" date="2015" name="Nature">
        <title>Complex archaea that bridge the gap between prokaryotes and eukaryotes.</title>
        <authorList>
            <person name="Spang A."/>
            <person name="Saw J.H."/>
            <person name="Jorgensen S.L."/>
            <person name="Zaremba-Niedzwiedzka K."/>
            <person name="Martijn J."/>
            <person name="Lind A.E."/>
            <person name="van Eijk R."/>
            <person name="Schleper C."/>
            <person name="Guy L."/>
            <person name="Ettema T.J."/>
        </authorList>
    </citation>
    <scope>NUCLEOTIDE SEQUENCE</scope>
</reference>
<dbReference type="AlphaFoldDB" id="A0A0F9LJC1"/>
<protein>
    <submittedName>
        <fullName evidence="1">Uncharacterized protein</fullName>
    </submittedName>
</protein>
<proteinExistence type="predicted"/>
<name>A0A0F9LJC1_9ZZZZ</name>
<gene>
    <name evidence="1" type="ORF">LCGC14_1191130</name>
</gene>
<organism evidence="1">
    <name type="scientific">marine sediment metagenome</name>
    <dbReference type="NCBI Taxonomy" id="412755"/>
    <lineage>
        <taxon>unclassified sequences</taxon>
        <taxon>metagenomes</taxon>
        <taxon>ecological metagenomes</taxon>
    </lineage>
</organism>
<comment type="caution">
    <text evidence="1">The sequence shown here is derived from an EMBL/GenBank/DDBJ whole genome shotgun (WGS) entry which is preliminary data.</text>
</comment>
<sequence>MKDKKKNKIKATKRTCGCGKRVFFHHIYCQRCWKINKYLKNNKLKYSWN</sequence>
<dbReference type="EMBL" id="LAZR01006047">
    <property type="protein sequence ID" value="KKM95149.1"/>
    <property type="molecule type" value="Genomic_DNA"/>
</dbReference>
<accession>A0A0F9LJC1</accession>